<dbReference type="Proteomes" id="UP001054837">
    <property type="component" value="Unassembled WGS sequence"/>
</dbReference>
<evidence type="ECO:0000313" key="3">
    <source>
        <dbReference type="Proteomes" id="UP001054837"/>
    </source>
</evidence>
<dbReference type="EMBL" id="BPLQ01003760">
    <property type="protein sequence ID" value="GIY02874.1"/>
    <property type="molecule type" value="Genomic_DNA"/>
</dbReference>
<evidence type="ECO:0000256" key="1">
    <source>
        <dbReference type="SAM" id="MobiDB-lite"/>
    </source>
</evidence>
<evidence type="ECO:0000313" key="2">
    <source>
        <dbReference type="EMBL" id="GIY02874.1"/>
    </source>
</evidence>
<gene>
    <name evidence="2" type="ORF">CDAR_577971</name>
</gene>
<accession>A0AAV4Q354</accession>
<organism evidence="2 3">
    <name type="scientific">Caerostris darwini</name>
    <dbReference type="NCBI Taxonomy" id="1538125"/>
    <lineage>
        <taxon>Eukaryota</taxon>
        <taxon>Metazoa</taxon>
        <taxon>Ecdysozoa</taxon>
        <taxon>Arthropoda</taxon>
        <taxon>Chelicerata</taxon>
        <taxon>Arachnida</taxon>
        <taxon>Araneae</taxon>
        <taxon>Araneomorphae</taxon>
        <taxon>Entelegynae</taxon>
        <taxon>Araneoidea</taxon>
        <taxon>Araneidae</taxon>
        <taxon>Caerostris</taxon>
    </lineage>
</organism>
<feature type="region of interest" description="Disordered" evidence="1">
    <location>
        <begin position="50"/>
        <end position="83"/>
    </location>
</feature>
<protein>
    <submittedName>
        <fullName evidence="2">Uncharacterized protein</fullName>
    </submittedName>
</protein>
<name>A0AAV4Q354_9ARAC</name>
<proteinExistence type="predicted"/>
<feature type="compositionally biased region" description="Basic and acidic residues" evidence="1">
    <location>
        <begin position="64"/>
        <end position="79"/>
    </location>
</feature>
<dbReference type="AlphaFoldDB" id="A0AAV4Q354"/>
<keyword evidence="3" id="KW-1185">Reference proteome</keyword>
<comment type="caution">
    <text evidence="2">The sequence shown here is derived from an EMBL/GenBank/DDBJ whole genome shotgun (WGS) entry which is preliminary data.</text>
</comment>
<sequence>MGQLYQQPPPMSPKSISKTWNRIWKNRKKMDAFCSSSKTPCLVEREVSNNASVEHSAYKRNRKKYEEEQKHREEQRKESESDDVQDLLRMLLVLGDRRYPIRESNLAIF</sequence>
<reference evidence="2 3" key="1">
    <citation type="submission" date="2021-06" db="EMBL/GenBank/DDBJ databases">
        <title>Caerostris darwini draft genome.</title>
        <authorList>
            <person name="Kono N."/>
            <person name="Arakawa K."/>
        </authorList>
    </citation>
    <scope>NUCLEOTIDE SEQUENCE [LARGE SCALE GENOMIC DNA]</scope>
</reference>